<comment type="caution">
    <text evidence="8">The sequence shown here is derived from an EMBL/GenBank/DDBJ whole genome shotgun (WGS) entry which is preliminary data.</text>
</comment>
<feature type="non-terminal residue" evidence="8">
    <location>
        <position position="1"/>
    </location>
</feature>
<evidence type="ECO:0000256" key="3">
    <source>
        <dbReference type="ARBA" id="ARBA00022884"/>
    </source>
</evidence>
<dbReference type="SMART" id="SM00360">
    <property type="entry name" value="RRM"/>
    <property type="match status" value="1"/>
</dbReference>
<feature type="domain" description="RRM" evidence="7">
    <location>
        <begin position="66"/>
        <end position="145"/>
    </location>
</feature>
<dbReference type="SUPFAM" id="SSF54928">
    <property type="entry name" value="RNA-binding domain, RBD"/>
    <property type="match status" value="1"/>
</dbReference>
<accession>A0ABU6RP38</accession>
<keyword evidence="3 5" id="KW-0694">RNA-binding</keyword>
<dbReference type="Gene3D" id="3.30.70.330">
    <property type="match status" value="1"/>
</dbReference>
<dbReference type="CDD" id="cd00590">
    <property type="entry name" value="RRM_SF"/>
    <property type="match status" value="1"/>
</dbReference>
<dbReference type="InterPro" id="IPR000504">
    <property type="entry name" value="RRM_dom"/>
</dbReference>
<keyword evidence="4" id="KW-0539">Nucleus</keyword>
<dbReference type="EMBL" id="JASCZI010030982">
    <property type="protein sequence ID" value="MED6125581.1"/>
    <property type="molecule type" value="Genomic_DNA"/>
</dbReference>
<feature type="compositionally biased region" description="Basic and acidic residues" evidence="6">
    <location>
        <begin position="42"/>
        <end position="54"/>
    </location>
</feature>
<dbReference type="Proteomes" id="UP001341840">
    <property type="component" value="Unassembled WGS sequence"/>
</dbReference>
<dbReference type="InterPro" id="IPR012677">
    <property type="entry name" value="Nucleotide-bd_a/b_plait_sf"/>
</dbReference>
<evidence type="ECO:0000256" key="6">
    <source>
        <dbReference type="SAM" id="MobiDB-lite"/>
    </source>
</evidence>
<keyword evidence="9" id="KW-1185">Reference proteome</keyword>
<dbReference type="InterPro" id="IPR035979">
    <property type="entry name" value="RBD_domain_sf"/>
</dbReference>
<feature type="region of interest" description="Disordered" evidence="6">
    <location>
        <begin position="1"/>
        <end position="54"/>
    </location>
</feature>
<evidence type="ECO:0000256" key="5">
    <source>
        <dbReference type="PROSITE-ProRule" id="PRU00176"/>
    </source>
</evidence>
<gene>
    <name evidence="8" type="ORF">PIB30_069816</name>
</gene>
<feature type="compositionally biased region" description="Basic and acidic residues" evidence="6">
    <location>
        <begin position="173"/>
        <end position="191"/>
    </location>
</feature>
<proteinExistence type="predicted"/>
<evidence type="ECO:0000259" key="7">
    <source>
        <dbReference type="PROSITE" id="PS50102"/>
    </source>
</evidence>
<evidence type="ECO:0000313" key="9">
    <source>
        <dbReference type="Proteomes" id="UP001341840"/>
    </source>
</evidence>
<evidence type="ECO:0000256" key="4">
    <source>
        <dbReference type="ARBA" id="ARBA00023242"/>
    </source>
</evidence>
<protein>
    <recommendedName>
        <fullName evidence="7">RRM domain-containing protein</fullName>
    </recommendedName>
</protein>
<reference evidence="8 9" key="1">
    <citation type="journal article" date="2023" name="Plants (Basel)">
        <title>Bridging the Gap: Combining Genomics and Transcriptomics Approaches to Understand Stylosanthes scabra, an Orphan Legume from the Brazilian Caatinga.</title>
        <authorList>
            <person name="Ferreira-Neto J.R.C."/>
            <person name="da Silva M.D."/>
            <person name="Binneck E."/>
            <person name="de Melo N.F."/>
            <person name="da Silva R.H."/>
            <person name="de Melo A.L.T.M."/>
            <person name="Pandolfi V."/>
            <person name="Bustamante F.O."/>
            <person name="Brasileiro-Vidal A.C."/>
            <person name="Benko-Iseppon A.M."/>
        </authorList>
    </citation>
    <scope>NUCLEOTIDE SEQUENCE [LARGE SCALE GENOMIC DNA]</scope>
    <source>
        <tissue evidence="8">Leaves</tissue>
    </source>
</reference>
<evidence type="ECO:0000256" key="2">
    <source>
        <dbReference type="ARBA" id="ARBA00022737"/>
    </source>
</evidence>
<feature type="region of interest" description="Disordered" evidence="6">
    <location>
        <begin position="173"/>
        <end position="205"/>
    </location>
</feature>
<name>A0ABU6RP38_9FABA</name>
<organism evidence="8 9">
    <name type="scientific">Stylosanthes scabra</name>
    <dbReference type="NCBI Taxonomy" id="79078"/>
    <lineage>
        <taxon>Eukaryota</taxon>
        <taxon>Viridiplantae</taxon>
        <taxon>Streptophyta</taxon>
        <taxon>Embryophyta</taxon>
        <taxon>Tracheophyta</taxon>
        <taxon>Spermatophyta</taxon>
        <taxon>Magnoliopsida</taxon>
        <taxon>eudicotyledons</taxon>
        <taxon>Gunneridae</taxon>
        <taxon>Pentapetalae</taxon>
        <taxon>rosids</taxon>
        <taxon>fabids</taxon>
        <taxon>Fabales</taxon>
        <taxon>Fabaceae</taxon>
        <taxon>Papilionoideae</taxon>
        <taxon>50 kb inversion clade</taxon>
        <taxon>dalbergioids sensu lato</taxon>
        <taxon>Dalbergieae</taxon>
        <taxon>Pterocarpus clade</taxon>
        <taxon>Stylosanthes</taxon>
    </lineage>
</organism>
<comment type="subcellular location">
    <subcellularLocation>
        <location evidence="1">Nucleus</location>
    </subcellularLocation>
</comment>
<dbReference type="PROSITE" id="PS50102">
    <property type="entry name" value="RRM"/>
    <property type="match status" value="1"/>
</dbReference>
<feature type="compositionally biased region" description="Polar residues" evidence="6">
    <location>
        <begin position="1"/>
        <end position="11"/>
    </location>
</feature>
<evidence type="ECO:0000256" key="1">
    <source>
        <dbReference type="ARBA" id="ARBA00004123"/>
    </source>
</evidence>
<keyword evidence="2" id="KW-0677">Repeat</keyword>
<sequence length="376" mass="42739">EGNLTKNNMPPMSTKEDTSGEWTMQRPRRARRQQYLKPRQATLKEGRDEVSRGTRRDWETMERNSHSVFVDNLPMDIAKGLLYKIFGWVGGVTDVYVSRKTRKGTSSAFAFVQFDAKGGGADRAVQKLNGVSIGTRRMVVKVASFGRNNYTRLERIREYWGTRMRKEGIDNMKMRQEGRKRETTEEEVVRKKENRKSGKPIKEPPEFRRAMERVMDGWRGQGGGEESETGRLKILISYETEAGASIAEGKEGGPPRLVVVEGLGKRWDPLVQELISKNTGEGEMSVDHYYLGGEVLLFEKSPIITACMECMGNSEVIERYKGGAKESDKRVRTSSGQVQKQVIGPEQTLREERRVLCKKGYWAKMGEVIQIQSAQL</sequence>
<evidence type="ECO:0000313" key="8">
    <source>
        <dbReference type="EMBL" id="MED6125581.1"/>
    </source>
</evidence>
<dbReference type="PANTHER" id="PTHR48039">
    <property type="entry name" value="RNA-BINDING MOTIF PROTEIN 14B"/>
    <property type="match status" value="1"/>
</dbReference>
<dbReference type="InterPro" id="IPR051945">
    <property type="entry name" value="RRM_MRD1_RNA_proc_ribogen"/>
</dbReference>
<dbReference type="PANTHER" id="PTHR48039:SF5">
    <property type="entry name" value="RNA-BINDING PROTEIN 28"/>
    <property type="match status" value="1"/>
</dbReference>
<dbReference type="Pfam" id="PF00076">
    <property type="entry name" value="RRM_1"/>
    <property type="match status" value="1"/>
</dbReference>